<evidence type="ECO:0000313" key="2">
    <source>
        <dbReference type="Proteomes" id="UP000199417"/>
    </source>
</evidence>
<dbReference type="AlphaFoldDB" id="A0A1G6UCY2"/>
<dbReference type="Proteomes" id="UP000199417">
    <property type="component" value="Unassembled WGS sequence"/>
</dbReference>
<proteinExistence type="predicted"/>
<keyword evidence="2" id="KW-1185">Reference proteome</keyword>
<protein>
    <submittedName>
        <fullName evidence="1">Uncharacterized protein</fullName>
    </submittedName>
</protein>
<sequence>MESALFGGAHEPASDSLVTPVGCNGHLFNV</sequence>
<evidence type="ECO:0000313" key="1">
    <source>
        <dbReference type="EMBL" id="SDD38447.1"/>
    </source>
</evidence>
<accession>A0A1G6UCY2</accession>
<reference evidence="1 2" key="1">
    <citation type="submission" date="2016-10" db="EMBL/GenBank/DDBJ databases">
        <authorList>
            <person name="de Groot N.N."/>
        </authorList>
    </citation>
    <scope>NUCLEOTIDE SEQUENCE [LARGE SCALE GENOMIC DNA]</scope>
    <source>
        <strain evidence="1 2">JCM 11308</strain>
    </source>
</reference>
<dbReference type="EMBL" id="FNAB01000004">
    <property type="protein sequence ID" value="SDD38447.1"/>
    <property type="molecule type" value="Genomic_DNA"/>
</dbReference>
<name>A0A1G6UCY2_9NOCA</name>
<gene>
    <name evidence="1" type="ORF">SAMN05444580_104130</name>
</gene>
<organism evidence="1 2">
    <name type="scientific">Rhodococcus tukisamuensis</name>
    <dbReference type="NCBI Taxonomy" id="168276"/>
    <lineage>
        <taxon>Bacteria</taxon>
        <taxon>Bacillati</taxon>
        <taxon>Actinomycetota</taxon>
        <taxon>Actinomycetes</taxon>
        <taxon>Mycobacteriales</taxon>
        <taxon>Nocardiaceae</taxon>
        <taxon>Rhodococcus</taxon>
    </lineage>
</organism>